<evidence type="ECO:0000256" key="1">
    <source>
        <dbReference type="SAM" id="MobiDB-lite"/>
    </source>
</evidence>
<accession>T1GAE8</accession>
<reference evidence="2" key="2">
    <citation type="submission" date="2015-06" db="UniProtKB">
        <authorList>
            <consortium name="EnsemblMetazoa"/>
        </authorList>
    </citation>
    <scope>IDENTIFICATION</scope>
</reference>
<sequence length="357" mass="40916">MGRRKLTRILIEGEETPMDIVVRKEYNEIIEILKNPTKMRNRTDRNSKRNSKKEIDQANASKSSVNWSPYGCHYFPDPRTFPSPKLDTLPKEPLKNGEQYFLDLAGNIRKGPKGVGNTCYCGPFFKHIEDKINRNRRSLRKYVHKATERIDSKVRDLAMKTDDQIEQLARTIVSDRIRCEDNKACLENWLKRDSFQYTIKNKTHFDNGNTMSRCKSLDILDDDSILSNKLPVSRSIDTLDGSAVVVHRNPEESDEESIEEPIDSHVKWDGLLHNGEYFSVSERLEELLIKTNEILEIDKSQDSKIKSQEKASVSSVISISENSNSASLPTSLHLNNTACGEINLDNVIYALRKIDKD</sequence>
<reference evidence="3" key="1">
    <citation type="submission" date="2013-02" db="EMBL/GenBank/DDBJ databases">
        <authorList>
            <person name="Hughes D."/>
        </authorList>
    </citation>
    <scope>NUCLEOTIDE SEQUENCE</scope>
    <source>
        <strain>Durham</strain>
        <strain evidence="3">NC isolate 2 -- Noor lab</strain>
    </source>
</reference>
<dbReference type="Proteomes" id="UP000015102">
    <property type="component" value="Unassembled WGS sequence"/>
</dbReference>
<dbReference type="EnsemblMetazoa" id="MESCA000203-RA">
    <property type="protein sequence ID" value="MESCA000203-PA"/>
    <property type="gene ID" value="MESCA000203"/>
</dbReference>
<feature type="compositionally biased region" description="Basic and acidic residues" evidence="1">
    <location>
        <begin position="41"/>
        <end position="56"/>
    </location>
</feature>
<dbReference type="HOGENOM" id="CLU_776816_0_0_1"/>
<evidence type="ECO:0000313" key="2">
    <source>
        <dbReference type="EnsemblMetazoa" id="MESCA000203-PA"/>
    </source>
</evidence>
<dbReference type="AlphaFoldDB" id="T1GAE8"/>
<organism evidence="2 3">
    <name type="scientific">Megaselia scalaris</name>
    <name type="common">Humpbacked fly</name>
    <name type="synonym">Phora scalaris</name>
    <dbReference type="NCBI Taxonomy" id="36166"/>
    <lineage>
        <taxon>Eukaryota</taxon>
        <taxon>Metazoa</taxon>
        <taxon>Ecdysozoa</taxon>
        <taxon>Arthropoda</taxon>
        <taxon>Hexapoda</taxon>
        <taxon>Insecta</taxon>
        <taxon>Pterygota</taxon>
        <taxon>Neoptera</taxon>
        <taxon>Endopterygota</taxon>
        <taxon>Diptera</taxon>
        <taxon>Brachycera</taxon>
        <taxon>Muscomorpha</taxon>
        <taxon>Platypezoidea</taxon>
        <taxon>Phoridae</taxon>
        <taxon>Megaseliini</taxon>
        <taxon>Megaselia</taxon>
    </lineage>
</organism>
<protein>
    <submittedName>
        <fullName evidence="2">Uncharacterized protein</fullName>
    </submittedName>
</protein>
<dbReference type="STRING" id="36166.T1GAE8"/>
<name>T1GAE8_MEGSC</name>
<keyword evidence="3" id="KW-1185">Reference proteome</keyword>
<dbReference type="EMBL" id="CAQQ02085994">
    <property type="status" value="NOT_ANNOTATED_CDS"/>
    <property type="molecule type" value="Genomic_DNA"/>
</dbReference>
<evidence type="ECO:0000313" key="3">
    <source>
        <dbReference type="Proteomes" id="UP000015102"/>
    </source>
</evidence>
<proteinExistence type="predicted"/>
<feature type="region of interest" description="Disordered" evidence="1">
    <location>
        <begin position="40"/>
        <end position="63"/>
    </location>
</feature>